<gene>
    <name evidence="2" type="ORF">C1637_15080</name>
    <name evidence="1" type="ORF">EG342_17485</name>
</gene>
<evidence type="ECO:0000313" key="4">
    <source>
        <dbReference type="Proteomes" id="UP000279972"/>
    </source>
</evidence>
<dbReference type="RefSeq" id="WP_103292547.1">
    <property type="nucleotide sequence ID" value="NZ_CP033924.1"/>
</dbReference>
<dbReference type="KEGG" id="clac:EG342_17485"/>
<dbReference type="OrthoDB" id="1271946at2"/>
<sequence length="139" mass="15694">MYSISKKISLGKKALVAKSVFKNDETTPSAKTQFICCDCSHENAVEIEPYQSGFPIFQLYDGDRILSKNELLKNDTVTETSQRMQHFGELTVDDLPTLYFGTACKTCHSKYICVFGYGEKQPGLTVLTISGIWKYKELE</sequence>
<dbReference type="Proteomes" id="UP000279972">
    <property type="component" value="Chromosome"/>
</dbReference>
<evidence type="ECO:0000313" key="2">
    <source>
        <dbReference type="EMBL" id="PNW13144.1"/>
    </source>
</evidence>
<accession>A0A3G6RLU9</accession>
<keyword evidence="4" id="KW-1185">Reference proteome</keyword>
<reference evidence="1 4" key="2">
    <citation type="submission" date="2018-11" db="EMBL/GenBank/DDBJ databases">
        <title>Proposal to divide the Flavobacteriaceae and reorganize its genera based on Amino Acid Identity values calculated from whole genome sequences.</title>
        <authorList>
            <person name="Nicholson A.C."/>
            <person name="Gulvik C.A."/>
            <person name="Whitney A.M."/>
            <person name="Humrighouse B.W."/>
            <person name="Bell M."/>
            <person name="Holmes B."/>
            <person name="Steigerwalt A.G."/>
            <person name="Villarma A."/>
            <person name="Sheth M."/>
            <person name="Batra D."/>
            <person name="Pryor J."/>
            <person name="Bernardet J.-F."/>
            <person name="Hugo C."/>
            <person name="Kampfer P."/>
            <person name="Newman J."/>
            <person name="McQuiston J.R."/>
        </authorList>
    </citation>
    <scope>NUCLEOTIDE SEQUENCE [LARGE SCALE GENOMIC DNA]</scope>
    <source>
        <strain evidence="1 4">KC_1864</strain>
    </source>
</reference>
<dbReference type="EMBL" id="PPEH01000005">
    <property type="protein sequence ID" value="PNW13144.1"/>
    <property type="molecule type" value="Genomic_DNA"/>
</dbReference>
<name>A0A3G6RLU9_CHRLC</name>
<evidence type="ECO:0000313" key="1">
    <source>
        <dbReference type="EMBL" id="AZA83562.1"/>
    </source>
</evidence>
<evidence type="ECO:0000313" key="3">
    <source>
        <dbReference type="Proteomes" id="UP000236262"/>
    </source>
</evidence>
<protein>
    <submittedName>
        <fullName evidence="2">Uncharacterized protein</fullName>
    </submittedName>
</protein>
<dbReference type="AlphaFoldDB" id="A0A3G6RLU9"/>
<dbReference type="EMBL" id="CP033924">
    <property type="protein sequence ID" value="AZA83562.1"/>
    <property type="molecule type" value="Genomic_DNA"/>
</dbReference>
<proteinExistence type="predicted"/>
<reference evidence="2 3" key="1">
    <citation type="submission" date="2018-01" db="EMBL/GenBank/DDBJ databases">
        <title>Draft genome sequences of Chryseobacterium lactis NCTC11390, Chryseobacterium oncorhynchi 701B-08, and Chryseobacterium viscerum 687B-08.</title>
        <authorList>
            <person name="Jeong J.-J."/>
            <person name="Lee Y.J."/>
            <person name="Park B."/>
            <person name="Choi I.-G."/>
            <person name="Kim K.D."/>
        </authorList>
    </citation>
    <scope>NUCLEOTIDE SEQUENCE [LARGE SCALE GENOMIC DNA]</scope>
    <source>
        <strain evidence="2 3">NCTC11390</strain>
    </source>
</reference>
<organism evidence="2 3">
    <name type="scientific">Chryseobacterium lactis</name>
    <dbReference type="NCBI Taxonomy" id="1241981"/>
    <lineage>
        <taxon>Bacteria</taxon>
        <taxon>Pseudomonadati</taxon>
        <taxon>Bacteroidota</taxon>
        <taxon>Flavobacteriia</taxon>
        <taxon>Flavobacteriales</taxon>
        <taxon>Weeksellaceae</taxon>
        <taxon>Chryseobacterium group</taxon>
        <taxon>Chryseobacterium</taxon>
    </lineage>
</organism>
<dbReference type="Proteomes" id="UP000236262">
    <property type="component" value="Unassembled WGS sequence"/>
</dbReference>